<evidence type="ECO:0000256" key="1">
    <source>
        <dbReference type="ARBA" id="ARBA00010443"/>
    </source>
</evidence>
<evidence type="ECO:0000256" key="7">
    <source>
        <dbReference type="ARBA" id="ARBA00022840"/>
    </source>
</evidence>
<comment type="subunit">
    <text evidence="10">Homotetramer.</text>
</comment>
<name>A0A2G3E3A6_9FIRM</name>
<dbReference type="PANTHER" id="PTHR43523:SF2">
    <property type="entry name" value="GLUCOSE-1-PHOSPHATE ADENYLYLTRANSFERASE"/>
    <property type="match status" value="1"/>
</dbReference>
<dbReference type="PROSITE" id="PS00809">
    <property type="entry name" value="ADP_GLC_PYROPHOSPH_2"/>
    <property type="match status" value="1"/>
</dbReference>
<dbReference type="EC" id="2.7.7.27" evidence="10"/>
<dbReference type="InterPro" id="IPR056818">
    <property type="entry name" value="GlmU/GlgC-like_hexapep"/>
</dbReference>
<dbReference type="EMBL" id="PDYG01000030">
    <property type="protein sequence ID" value="PHU37762.1"/>
    <property type="molecule type" value="Genomic_DNA"/>
</dbReference>
<dbReference type="PROSITE" id="PS00810">
    <property type="entry name" value="ADP_GLC_PYROPHOSPH_3"/>
    <property type="match status" value="1"/>
</dbReference>
<comment type="pathway">
    <text evidence="10">Glycan biosynthesis; glycogen biosynthesis.</text>
</comment>
<dbReference type="InterPro" id="IPR018357">
    <property type="entry name" value="Hexapep_transf_CS"/>
</dbReference>
<keyword evidence="5" id="KW-0677">Repeat</keyword>
<evidence type="ECO:0000256" key="5">
    <source>
        <dbReference type="ARBA" id="ARBA00022737"/>
    </source>
</evidence>
<dbReference type="CDD" id="cd04651">
    <property type="entry name" value="LbH_G1P_AT_C"/>
    <property type="match status" value="1"/>
</dbReference>
<keyword evidence="8 10" id="KW-0320">Glycogen biosynthesis</keyword>
<feature type="binding site" evidence="10">
    <location>
        <position position="164"/>
    </location>
    <ligand>
        <name>alpha-D-glucose 1-phosphate</name>
        <dbReference type="ChEBI" id="CHEBI:58601"/>
    </ligand>
</feature>
<keyword evidence="7 10" id="KW-0067">ATP-binding</keyword>
<evidence type="ECO:0000256" key="8">
    <source>
        <dbReference type="ARBA" id="ARBA00023056"/>
    </source>
</evidence>
<evidence type="ECO:0000256" key="4">
    <source>
        <dbReference type="ARBA" id="ARBA00022695"/>
    </source>
</evidence>
<feature type="domain" description="Glucose-1-phosphate adenylyltransferase/Bifunctional protein GlmU-like C-terminal hexapeptide" evidence="12">
    <location>
        <begin position="290"/>
        <end position="366"/>
    </location>
</feature>
<evidence type="ECO:0000256" key="3">
    <source>
        <dbReference type="ARBA" id="ARBA00022679"/>
    </source>
</evidence>
<comment type="similarity">
    <text evidence="1 10">Belongs to the bacterial/plant glucose-1-phosphate adenylyltransferase family.</text>
</comment>
<dbReference type="GO" id="GO:0008878">
    <property type="term" value="F:glucose-1-phosphate adenylyltransferase activity"/>
    <property type="evidence" value="ECO:0007669"/>
    <property type="project" value="UniProtKB-UniRule"/>
</dbReference>
<dbReference type="SUPFAM" id="SSF51161">
    <property type="entry name" value="Trimeric LpxA-like enzymes"/>
    <property type="match status" value="1"/>
</dbReference>
<comment type="function">
    <text evidence="10">Involved in the biosynthesis of ADP-glucose, a building block required for the elongation reactions to produce glycogen. Catalyzes the reaction between ATP and alpha-D-glucose 1-phosphate (G1P) to produce pyrophosphate and ADP-Glc.</text>
</comment>
<feature type="domain" description="Nucleotidyl transferase" evidence="11">
    <location>
        <begin position="7"/>
        <end position="259"/>
    </location>
</feature>
<dbReference type="PANTHER" id="PTHR43523">
    <property type="entry name" value="GLUCOSE-1-PHOSPHATE ADENYLYLTRANSFERASE-RELATED"/>
    <property type="match status" value="1"/>
</dbReference>
<feature type="site" description="Could play a key role in the communication between the regulatory and the substrate sites" evidence="10">
    <location>
        <position position="59"/>
    </location>
</feature>
<dbReference type="InterPro" id="IPR005835">
    <property type="entry name" value="NTP_transferase_dom"/>
</dbReference>
<dbReference type="Proteomes" id="UP000224563">
    <property type="component" value="Unassembled WGS sequence"/>
</dbReference>
<keyword evidence="6 10" id="KW-0547">Nucleotide-binding</keyword>
<evidence type="ECO:0000256" key="6">
    <source>
        <dbReference type="ARBA" id="ARBA00022741"/>
    </source>
</evidence>
<dbReference type="InterPro" id="IPR011831">
    <property type="entry name" value="ADP-Glc_PPase"/>
</dbReference>
<dbReference type="CDD" id="cd02508">
    <property type="entry name" value="ADP_Glucose_PP"/>
    <property type="match status" value="1"/>
</dbReference>
<dbReference type="PROSITE" id="PS00101">
    <property type="entry name" value="HEXAPEP_TRANSFERASES"/>
    <property type="match status" value="1"/>
</dbReference>
<dbReference type="InterPro" id="IPR011004">
    <property type="entry name" value="Trimer_LpxA-like_sf"/>
</dbReference>
<dbReference type="NCBIfam" id="TIGR02091">
    <property type="entry name" value="glgC"/>
    <property type="match status" value="1"/>
</dbReference>
<evidence type="ECO:0000259" key="12">
    <source>
        <dbReference type="Pfam" id="PF24894"/>
    </source>
</evidence>
<dbReference type="NCBIfam" id="NF003670">
    <property type="entry name" value="PRK05293.1"/>
    <property type="match status" value="1"/>
</dbReference>
<dbReference type="SUPFAM" id="SSF53448">
    <property type="entry name" value="Nucleotide-diphospho-sugar transferases"/>
    <property type="match status" value="1"/>
</dbReference>
<keyword evidence="2 10" id="KW-0321">Glycogen metabolism</keyword>
<reference evidence="13 14" key="1">
    <citation type="submission" date="2017-10" db="EMBL/GenBank/DDBJ databases">
        <title>Resolving the taxonomy of Roseburia spp., Eubacterium rectale and Agathobacter spp. through phylogenomic analysis.</title>
        <authorList>
            <person name="Sheridan P.O."/>
            <person name="Walker A.W."/>
            <person name="Duncan S.H."/>
            <person name="Scott K.P."/>
            <person name="Toole P.W.O."/>
            <person name="Luis P."/>
            <person name="Flint H.J."/>
        </authorList>
    </citation>
    <scope>NUCLEOTIDE SEQUENCE [LARGE SCALE GENOMIC DNA]</scope>
    <source>
        <strain evidence="13 14">JK623</strain>
    </source>
</reference>
<feature type="binding site" evidence="10">
    <location>
        <begin position="179"/>
        <end position="180"/>
    </location>
    <ligand>
        <name>alpha-D-glucose 1-phosphate</name>
        <dbReference type="ChEBI" id="CHEBI:58601"/>
    </ligand>
</feature>
<keyword evidence="4 10" id="KW-0548">Nucleotidyltransferase</keyword>
<accession>A0A2G3E3A6</accession>
<dbReference type="InterPro" id="IPR023049">
    <property type="entry name" value="GlgC_bac"/>
</dbReference>
<dbReference type="RefSeq" id="WP_031545820.1">
    <property type="nucleotide sequence ID" value="NZ_JANSWH010000099.1"/>
</dbReference>
<feature type="binding site" evidence="10">
    <location>
        <position position="190"/>
    </location>
    <ligand>
        <name>alpha-D-glucose 1-phosphate</name>
        <dbReference type="ChEBI" id="CHEBI:58601"/>
    </ligand>
</feature>
<protein>
    <recommendedName>
        <fullName evidence="10">Glucose-1-phosphate adenylyltransferase</fullName>
        <ecNumber evidence="10">2.7.7.27</ecNumber>
    </recommendedName>
    <alternativeName>
        <fullName evidence="10">ADP-glucose pyrophosphorylase</fullName>
        <shortName evidence="10">ADPGlc PPase</shortName>
    </alternativeName>
    <alternativeName>
        <fullName evidence="10">ADP-glucose synthase</fullName>
    </alternativeName>
</protein>
<dbReference type="AlphaFoldDB" id="A0A2G3E3A6"/>
<keyword evidence="9 10" id="KW-0119">Carbohydrate metabolism</keyword>
<dbReference type="GO" id="GO:0005524">
    <property type="term" value="F:ATP binding"/>
    <property type="evidence" value="ECO:0007669"/>
    <property type="project" value="UniProtKB-KW"/>
</dbReference>
<reference evidence="13 14" key="2">
    <citation type="submission" date="2017-10" db="EMBL/GenBank/DDBJ databases">
        <authorList>
            <person name="Banno H."/>
            <person name="Chua N.-H."/>
        </authorList>
    </citation>
    <scope>NUCLEOTIDE SEQUENCE [LARGE SCALE GENOMIC DNA]</scope>
    <source>
        <strain evidence="13 14">JK623</strain>
    </source>
</reference>
<evidence type="ECO:0000256" key="9">
    <source>
        <dbReference type="ARBA" id="ARBA00023277"/>
    </source>
</evidence>
<dbReference type="Pfam" id="PF24894">
    <property type="entry name" value="Hexapep_GlmU"/>
    <property type="match status" value="1"/>
</dbReference>
<gene>
    <name evidence="10" type="primary">glgC</name>
    <name evidence="13" type="ORF">CSX02_06065</name>
</gene>
<dbReference type="UniPathway" id="UPA00164"/>
<dbReference type="Gene3D" id="3.90.550.10">
    <property type="entry name" value="Spore Coat Polysaccharide Biosynthesis Protein SpsA, Chain A"/>
    <property type="match status" value="1"/>
</dbReference>
<dbReference type="Gene3D" id="2.160.10.10">
    <property type="entry name" value="Hexapeptide repeat proteins"/>
    <property type="match status" value="1"/>
</dbReference>
<organism evidence="13 14">
    <name type="scientific">Agathobacter ruminis</name>
    <dbReference type="NCBI Taxonomy" id="1712665"/>
    <lineage>
        <taxon>Bacteria</taxon>
        <taxon>Bacillati</taxon>
        <taxon>Bacillota</taxon>
        <taxon>Clostridia</taxon>
        <taxon>Lachnospirales</taxon>
        <taxon>Lachnospiraceae</taxon>
        <taxon>Agathobacter</taxon>
    </lineage>
</organism>
<comment type="caution">
    <text evidence="13">The sequence shown here is derived from an EMBL/GenBank/DDBJ whole genome shotgun (WGS) entry which is preliminary data.</text>
</comment>
<evidence type="ECO:0000256" key="10">
    <source>
        <dbReference type="HAMAP-Rule" id="MF_00624"/>
    </source>
</evidence>
<evidence type="ECO:0000313" key="14">
    <source>
        <dbReference type="Proteomes" id="UP000224563"/>
    </source>
</evidence>
<feature type="binding site" evidence="10">
    <location>
        <position position="99"/>
    </location>
    <ligand>
        <name>alpha-D-glucose 1-phosphate</name>
        <dbReference type="ChEBI" id="CHEBI:58601"/>
    </ligand>
</feature>
<keyword evidence="3 10" id="KW-0808">Transferase</keyword>
<dbReference type="GO" id="GO:0005978">
    <property type="term" value="P:glycogen biosynthetic process"/>
    <property type="evidence" value="ECO:0007669"/>
    <property type="project" value="UniProtKB-UniRule"/>
</dbReference>
<comment type="catalytic activity">
    <reaction evidence="10">
        <text>alpha-D-glucose 1-phosphate + ATP + H(+) = ADP-alpha-D-glucose + diphosphate</text>
        <dbReference type="Rhea" id="RHEA:12120"/>
        <dbReference type="ChEBI" id="CHEBI:15378"/>
        <dbReference type="ChEBI" id="CHEBI:30616"/>
        <dbReference type="ChEBI" id="CHEBI:33019"/>
        <dbReference type="ChEBI" id="CHEBI:57498"/>
        <dbReference type="ChEBI" id="CHEBI:58601"/>
        <dbReference type="EC" id="2.7.7.27"/>
    </reaction>
</comment>
<proteinExistence type="inferred from homology"/>
<evidence type="ECO:0000256" key="2">
    <source>
        <dbReference type="ARBA" id="ARBA00022600"/>
    </source>
</evidence>
<dbReference type="InterPro" id="IPR029044">
    <property type="entry name" value="Nucleotide-diphossugar_trans"/>
</dbReference>
<dbReference type="Pfam" id="PF00483">
    <property type="entry name" value="NTP_transferase"/>
    <property type="match status" value="1"/>
</dbReference>
<sequence length="403" mass="44880">MGKEIVAMLLAGGQGSRLYALTQKLAKPAVPFGGKYRIIDFPLSNCVNSGIDTVGVLTQYQPFVLNEYIGNGQPWDLDRLYGGVHVLPPYQRASGSDWYKGTANAIYQNISFIERYDPEYVIILSGDQICKQDYSEFLEFHKQKNAEFSVAVMEVPWEEASRFGLMVTDETDRITEFQEKPKEPKSNLASMGIYIFNWDILKKYLEEDEADPNSENDFGNNIIPNLLRDHRKMYAFRFEGYWKDVGTIPSLWEANMEVLDPEHSGINLFDENWKIYSRNSGMTGHHVAGNAVIQNSMITDGCRIKGTVKHSILFAGVEVEEGALVEDAVIMGGTVIKRGAQVKHCIIAEDVTIGENAIVGEGTEDNSVGDVATIASYVTIGDGAKIGPKAMVYEDVKEGGEQW</sequence>
<evidence type="ECO:0000259" key="11">
    <source>
        <dbReference type="Pfam" id="PF00483"/>
    </source>
</evidence>
<dbReference type="PROSITE" id="PS00808">
    <property type="entry name" value="ADP_GLC_PYROPHOSPH_1"/>
    <property type="match status" value="1"/>
</dbReference>
<dbReference type="InterPro" id="IPR005836">
    <property type="entry name" value="ADP_Glu_pyroP_CS"/>
</dbReference>
<evidence type="ECO:0000313" key="13">
    <source>
        <dbReference type="EMBL" id="PHU37762.1"/>
    </source>
</evidence>
<feature type="site" description="Could play a key role in the communication between the regulatory and the substrate sites" evidence="10">
    <location>
        <position position="98"/>
    </location>
</feature>
<keyword evidence="14" id="KW-1185">Reference proteome</keyword>
<dbReference type="HAMAP" id="MF_00624">
    <property type="entry name" value="GlgC"/>
    <property type="match status" value="1"/>
</dbReference>